<feature type="compositionally biased region" description="Low complexity" evidence="10">
    <location>
        <begin position="535"/>
        <end position="554"/>
    </location>
</feature>
<feature type="domain" description="Protein kinase" evidence="11">
    <location>
        <begin position="289"/>
        <end position="587"/>
    </location>
</feature>
<proteinExistence type="predicted"/>
<dbReference type="SMART" id="SM00220">
    <property type="entry name" value="S_TKc"/>
    <property type="match status" value="1"/>
</dbReference>
<dbReference type="AlphaFoldDB" id="A0A0C3AXQ2"/>
<dbReference type="EMBL" id="KN824329">
    <property type="protein sequence ID" value="KIM24011.1"/>
    <property type="molecule type" value="Genomic_DNA"/>
</dbReference>
<evidence type="ECO:0000256" key="8">
    <source>
        <dbReference type="ARBA" id="ARBA00048679"/>
    </source>
</evidence>
<dbReference type="PROSITE" id="PS00107">
    <property type="entry name" value="PROTEIN_KINASE_ATP"/>
    <property type="match status" value="1"/>
</dbReference>
<dbReference type="Proteomes" id="UP000054097">
    <property type="component" value="Unassembled WGS sequence"/>
</dbReference>
<dbReference type="InterPro" id="IPR000719">
    <property type="entry name" value="Prot_kinase_dom"/>
</dbReference>
<dbReference type="GO" id="GO:0005524">
    <property type="term" value="F:ATP binding"/>
    <property type="evidence" value="ECO:0007669"/>
    <property type="project" value="UniProtKB-UniRule"/>
</dbReference>
<feature type="compositionally biased region" description="Low complexity" evidence="10">
    <location>
        <begin position="700"/>
        <end position="753"/>
    </location>
</feature>
<sequence length="878" mass="93433">MSTLVTPSPLQSITANGDLTHNNQQQTPILSPTAIDYASKESSNKNNQIPKPPNSHAPTPPTLSIQAASPSPVNPSSPSPIATTPSHKFSLPRPRLGSRQGSNMTLDHPGSSSPSIMEGGDQHHIKHKSSHHLGAIHDLKRFLNHHLPHSHQPSPVHTPSKSVEGSGQNTPGDTSDNSTEGRRRSSFFGSTSASSLNQVSGPPTPSTEKHRSGGLLGFTKIHKDKHGSSTPNGSHASSISTAHESGSHTPSASHHGHHHRHSHDHGSGSHTPHQSLEAATHATMSKKYGKWGKVLGSGAGGTVRLIKGKSKDGGTIYAVKEFRQRKPGESEREYHKKVTAEFCVGSTLKHSNIIETIEIVSDHGHFYEVMEYAPYDLFSVVMSGQMSRPEIYCVLRQIVDGVDYLHGMGLAHRDLKLDNCVMTKENVVKLIDFGTATVFHYPGKAPTKATGIVGSDPYLAPEVLSGQPYDPQKADVWGIAMIFLCMTLRRFPWKIPDPKTDINFRSFVNVHPDLSVRPTRTQPPTAANTPPRENSVSTSSAADSHSVSSSSFTSRENSIATSVGTGSFSTDTNVTTPVSTIEEHKPFADLPAPFEPQPLKASASTATLPAFLGTALSKSDSPQDLDPSVVEMARPTLTTESAPVSPAITGAAFGNNPFGTFVPGTPVVIPPSNETAQTPRRRPPTSSLSMSALPVTGKNAQSTSPTSPASSSLSPVTAAAANGTKASPTSPSKASPTSPSKLSPTTPSSTTTRATRHRANSEAEFPTESIFRLLPRETRSALKRMMHVEPYGRCTLSDLLVGTGKSKGLVCKCGGAVCGGDMNKNHSPSALGEDDCGLVEEEDDGDDWIKGIVPCSVAGCKPDHTHVKPQVEEKKKFF</sequence>
<dbReference type="InterPro" id="IPR008271">
    <property type="entry name" value="Ser/Thr_kinase_AS"/>
</dbReference>
<keyword evidence="5" id="KW-0418">Kinase</keyword>
<feature type="compositionally biased region" description="Polar residues" evidence="10">
    <location>
        <begin position="518"/>
        <end position="534"/>
    </location>
</feature>
<dbReference type="PANTHER" id="PTHR24343:SF137">
    <property type="entry name" value="SERINE_THREONINE-PROTEIN KINASE HRK1"/>
    <property type="match status" value="1"/>
</dbReference>
<dbReference type="GO" id="GO:0005829">
    <property type="term" value="C:cytosol"/>
    <property type="evidence" value="ECO:0007669"/>
    <property type="project" value="TreeGrafter"/>
</dbReference>
<evidence type="ECO:0000256" key="1">
    <source>
        <dbReference type="ARBA" id="ARBA00012513"/>
    </source>
</evidence>
<dbReference type="PROSITE" id="PS50011">
    <property type="entry name" value="PROTEIN_KINASE_DOM"/>
    <property type="match status" value="1"/>
</dbReference>
<gene>
    <name evidence="12" type="ORF">M408DRAFT_11273</name>
</gene>
<comment type="catalytic activity">
    <reaction evidence="8">
        <text>L-seryl-[protein] + ATP = O-phospho-L-seryl-[protein] + ADP + H(+)</text>
        <dbReference type="Rhea" id="RHEA:17989"/>
        <dbReference type="Rhea" id="RHEA-COMP:9863"/>
        <dbReference type="Rhea" id="RHEA-COMP:11604"/>
        <dbReference type="ChEBI" id="CHEBI:15378"/>
        <dbReference type="ChEBI" id="CHEBI:29999"/>
        <dbReference type="ChEBI" id="CHEBI:30616"/>
        <dbReference type="ChEBI" id="CHEBI:83421"/>
        <dbReference type="ChEBI" id="CHEBI:456216"/>
        <dbReference type="EC" id="2.7.11.1"/>
    </reaction>
</comment>
<feature type="compositionally biased region" description="Basic residues" evidence="10">
    <location>
        <begin position="254"/>
        <end position="263"/>
    </location>
</feature>
<dbReference type="SUPFAM" id="SSF56112">
    <property type="entry name" value="Protein kinase-like (PK-like)"/>
    <property type="match status" value="1"/>
</dbReference>
<feature type="region of interest" description="Disordered" evidence="10">
    <location>
        <begin position="1"/>
        <end position="130"/>
    </location>
</feature>
<feature type="compositionally biased region" description="Low complexity" evidence="10">
    <location>
        <begin position="186"/>
        <end position="195"/>
    </location>
</feature>
<feature type="compositionally biased region" description="Polar residues" evidence="10">
    <location>
        <begin position="555"/>
        <end position="567"/>
    </location>
</feature>
<dbReference type="HOGENOM" id="CLU_000288_82_0_1"/>
<reference evidence="12 13" key="1">
    <citation type="submission" date="2014-04" db="EMBL/GenBank/DDBJ databases">
        <authorList>
            <consortium name="DOE Joint Genome Institute"/>
            <person name="Kuo A."/>
            <person name="Zuccaro A."/>
            <person name="Kohler A."/>
            <person name="Nagy L.G."/>
            <person name="Floudas D."/>
            <person name="Copeland A."/>
            <person name="Barry K.W."/>
            <person name="Cichocki N."/>
            <person name="Veneault-Fourrey C."/>
            <person name="LaButti K."/>
            <person name="Lindquist E.A."/>
            <person name="Lipzen A."/>
            <person name="Lundell T."/>
            <person name="Morin E."/>
            <person name="Murat C."/>
            <person name="Sun H."/>
            <person name="Tunlid A."/>
            <person name="Henrissat B."/>
            <person name="Grigoriev I.V."/>
            <person name="Hibbett D.S."/>
            <person name="Martin F."/>
            <person name="Nordberg H.P."/>
            <person name="Cantor M.N."/>
            <person name="Hua S.X."/>
        </authorList>
    </citation>
    <scope>NUCLEOTIDE SEQUENCE [LARGE SCALE GENOMIC DNA]</scope>
    <source>
        <strain evidence="12 13">MAFF 305830</strain>
    </source>
</reference>
<evidence type="ECO:0000256" key="3">
    <source>
        <dbReference type="ARBA" id="ARBA00022679"/>
    </source>
</evidence>
<comment type="catalytic activity">
    <reaction evidence="7">
        <text>L-threonyl-[protein] + ATP = O-phospho-L-threonyl-[protein] + ADP + H(+)</text>
        <dbReference type="Rhea" id="RHEA:46608"/>
        <dbReference type="Rhea" id="RHEA-COMP:11060"/>
        <dbReference type="Rhea" id="RHEA-COMP:11605"/>
        <dbReference type="ChEBI" id="CHEBI:15378"/>
        <dbReference type="ChEBI" id="CHEBI:30013"/>
        <dbReference type="ChEBI" id="CHEBI:30616"/>
        <dbReference type="ChEBI" id="CHEBI:61977"/>
        <dbReference type="ChEBI" id="CHEBI:456216"/>
        <dbReference type="EC" id="2.7.11.1"/>
    </reaction>
</comment>
<feature type="compositionally biased region" description="Polar residues" evidence="10">
    <location>
        <begin position="151"/>
        <end position="177"/>
    </location>
</feature>
<evidence type="ECO:0000256" key="4">
    <source>
        <dbReference type="ARBA" id="ARBA00022741"/>
    </source>
</evidence>
<organism evidence="12 13">
    <name type="scientific">Serendipita vermifera MAFF 305830</name>
    <dbReference type="NCBI Taxonomy" id="933852"/>
    <lineage>
        <taxon>Eukaryota</taxon>
        <taxon>Fungi</taxon>
        <taxon>Dikarya</taxon>
        <taxon>Basidiomycota</taxon>
        <taxon>Agaricomycotina</taxon>
        <taxon>Agaricomycetes</taxon>
        <taxon>Sebacinales</taxon>
        <taxon>Serendipitaceae</taxon>
        <taxon>Serendipita</taxon>
    </lineage>
</organism>
<feature type="compositionally biased region" description="Polar residues" evidence="10">
    <location>
        <begin position="228"/>
        <end position="244"/>
    </location>
</feature>
<dbReference type="Pfam" id="PF00069">
    <property type="entry name" value="Pkinase"/>
    <property type="match status" value="1"/>
</dbReference>
<dbReference type="EC" id="2.7.11.1" evidence="1"/>
<evidence type="ECO:0000256" key="7">
    <source>
        <dbReference type="ARBA" id="ARBA00047899"/>
    </source>
</evidence>
<dbReference type="STRING" id="933852.A0A0C3AXQ2"/>
<protein>
    <recommendedName>
        <fullName evidence="1">non-specific serine/threonine protein kinase</fullName>
        <ecNumber evidence="1">2.7.11.1</ecNumber>
    </recommendedName>
</protein>
<dbReference type="Gene3D" id="1.10.510.10">
    <property type="entry name" value="Transferase(Phosphotransferase) domain 1"/>
    <property type="match status" value="1"/>
</dbReference>
<evidence type="ECO:0000256" key="10">
    <source>
        <dbReference type="SAM" id="MobiDB-lite"/>
    </source>
</evidence>
<feature type="compositionally biased region" description="Polar residues" evidence="10">
    <location>
        <begin position="1"/>
        <end position="30"/>
    </location>
</feature>
<feature type="region of interest" description="Disordered" evidence="10">
    <location>
        <begin position="514"/>
        <end position="567"/>
    </location>
</feature>
<dbReference type="OrthoDB" id="6513151at2759"/>
<accession>A0A0C3AXQ2</accession>
<evidence type="ECO:0000259" key="11">
    <source>
        <dbReference type="PROSITE" id="PS50011"/>
    </source>
</evidence>
<feature type="region of interest" description="Disordered" evidence="10">
    <location>
        <begin position="146"/>
        <end position="275"/>
    </location>
</feature>
<evidence type="ECO:0000313" key="13">
    <source>
        <dbReference type="Proteomes" id="UP000054097"/>
    </source>
</evidence>
<dbReference type="InterPro" id="IPR011009">
    <property type="entry name" value="Kinase-like_dom_sf"/>
</dbReference>
<feature type="compositionally biased region" description="Polar residues" evidence="10">
    <location>
        <begin position="99"/>
        <end position="115"/>
    </location>
</feature>
<feature type="compositionally biased region" description="Polar residues" evidence="10">
    <location>
        <begin position="672"/>
        <end position="690"/>
    </location>
</feature>
<dbReference type="GO" id="GO:0004674">
    <property type="term" value="F:protein serine/threonine kinase activity"/>
    <property type="evidence" value="ECO:0007669"/>
    <property type="project" value="UniProtKB-KW"/>
</dbReference>
<keyword evidence="2" id="KW-0723">Serine/threonine-protein kinase</keyword>
<evidence type="ECO:0000256" key="9">
    <source>
        <dbReference type="PROSITE-ProRule" id="PRU10141"/>
    </source>
</evidence>
<keyword evidence="13" id="KW-1185">Reference proteome</keyword>
<keyword evidence="3" id="KW-0808">Transferase</keyword>
<evidence type="ECO:0000256" key="6">
    <source>
        <dbReference type="ARBA" id="ARBA00022840"/>
    </source>
</evidence>
<feature type="region of interest" description="Disordered" evidence="10">
    <location>
        <begin position="664"/>
        <end position="766"/>
    </location>
</feature>
<feature type="binding site" evidence="9">
    <location>
        <position position="320"/>
    </location>
    <ligand>
        <name>ATP</name>
        <dbReference type="ChEBI" id="CHEBI:30616"/>
    </ligand>
</feature>
<evidence type="ECO:0000313" key="12">
    <source>
        <dbReference type="EMBL" id="KIM24011.1"/>
    </source>
</evidence>
<keyword evidence="6 9" id="KW-0067">ATP-binding</keyword>
<dbReference type="PROSITE" id="PS00108">
    <property type="entry name" value="PROTEIN_KINASE_ST"/>
    <property type="match status" value="1"/>
</dbReference>
<dbReference type="InterPro" id="IPR017441">
    <property type="entry name" value="Protein_kinase_ATP_BS"/>
</dbReference>
<evidence type="ECO:0000256" key="5">
    <source>
        <dbReference type="ARBA" id="ARBA00022777"/>
    </source>
</evidence>
<keyword evidence="4 9" id="KW-0547">Nucleotide-binding</keyword>
<reference evidence="13" key="2">
    <citation type="submission" date="2015-01" db="EMBL/GenBank/DDBJ databases">
        <title>Evolutionary Origins and Diversification of the Mycorrhizal Mutualists.</title>
        <authorList>
            <consortium name="DOE Joint Genome Institute"/>
            <consortium name="Mycorrhizal Genomics Consortium"/>
            <person name="Kohler A."/>
            <person name="Kuo A."/>
            <person name="Nagy L.G."/>
            <person name="Floudas D."/>
            <person name="Copeland A."/>
            <person name="Barry K.W."/>
            <person name="Cichocki N."/>
            <person name="Veneault-Fourrey C."/>
            <person name="LaButti K."/>
            <person name="Lindquist E.A."/>
            <person name="Lipzen A."/>
            <person name="Lundell T."/>
            <person name="Morin E."/>
            <person name="Murat C."/>
            <person name="Riley R."/>
            <person name="Ohm R."/>
            <person name="Sun H."/>
            <person name="Tunlid A."/>
            <person name="Henrissat B."/>
            <person name="Grigoriev I.V."/>
            <person name="Hibbett D.S."/>
            <person name="Martin F."/>
        </authorList>
    </citation>
    <scope>NUCLEOTIDE SEQUENCE [LARGE SCALE GENOMIC DNA]</scope>
    <source>
        <strain evidence="13">MAFF 305830</strain>
    </source>
</reference>
<evidence type="ECO:0000256" key="2">
    <source>
        <dbReference type="ARBA" id="ARBA00022527"/>
    </source>
</evidence>
<feature type="compositionally biased region" description="Pro residues" evidence="10">
    <location>
        <begin position="50"/>
        <end position="61"/>
    </location>
</feature>
<dbReference type="PANTHER" id="PTHR24343">
    <property type="entry name" value="SERINE/THREONINE KINASE"/>
    <property type="match status" value="1"/>
</dbReference>
<name>A0A0C3AXQ2_SERVB</name>